<protein>
    <submittedName>
        <fullName evidence="14">Ribonuclease H-like domain-containing protein</fullName>
    </submittedName>
</protein>
<dbReference type="GO" id="GO:0003887">
    <property type="term" value="F:DNA-directed DNA polymerase activity"/>
    <property type="evidence" value="ECO:0007669"/>
    <property type="project" value="UniProtKB-KW"/>
</dbReference>
<evidence type="ECO:0000256" key="6">
    <source>
        <dbReference type="ARBA" id="ARBA00022908"/>
    </source>
</evidence>
<evidence type="ECO:0000256" key="5">
    <source>
        <dbReference type="ARBA" id="ARBA00022842"/>
    </source>
</evidence>
<dbReference type="GO" id="GO:0003964">
    <property type="term" value="F:RNA-directed DNA polymerase activity"/>
    <property type="evidence" value="ECO:0007669"/>
    <property type="project" value="UniProtKB-KW"/>
</dbReference>
<keyword evidence="8" id="KW-0548">Nucleotidyltransferase</keyword>
<dbReference type="EMBL" id="BKCJ010000375">
    <property type="protein sequence ID" value="GEU32623.1"/>
    <property type="molecule type" value="Genomic_DNA"/>
</dbReference>
<evidence type="ECO:0000259" key="12">
    <source>
        <dbReference type="Pfam" id="PF13976"/>
    </source>
</evidence>
<evidence type="ECO:0000256" key="10">
    <source>
        <dbReference type="SAM" id="Coils"/>
    </source>
</evidence>
<dbReference type="Pfam" id="PF25597">
    <property type="entry name" value="SH3_retrovirus"/>
    <property type="match status" value="1"/>
</dbReference>
<evidence type="ECO:0000256" key="8">
    <source>
        <dbReference type="ARBA" id="ARBA00022932"/>
    </source>
</evidence>
<comment type="caution">
    <text evidence="14">The sequence shown here is derived from an EMBL/GenBank/DDBJ whole genome shotgun (WGS) entry which is preliminary data.</text>
</comment>
<evidence type="ECO:0000256" key="2">
    <source>
        <dbReference type="ARBA" id="ARBA00022723"/>
    </source>
</evidence>
<accession>A0A6L2J6E3</accession>
<dbReference type="AlphaFoldDB" id="A0A6L2J6E3"/>
<dbReference type="PANTHER" id="PTHR42648:SF11">
    <property type="entry name" value="TRANSPOSON TY4-P GAG-POL POLYPROTEIN"/>
    <property type="match status" value="1"/>
</dbReference>
<evidence type="ECO:0000256" key="4">
    <source>
        <dbReference type="ARBA" id="ARBA00022801"/>
    </source>
</evidence>
<name>A0A6L2J6E3_TANCI</name>
<feature type="domain" description="Retroviral polymerase SH3-like" evidence="13">
    <location>
        <begin position="365"/>
        <end position="421"/>
    </location>
</feature>
<proteinExistence type="predicted"/>
<gene>
    <name evidence="14" type="ORF">Tci_004601</name>
</gene>
<keyword evidence="1" id="KW-0540">Nuclease</keyword>
<evidence type="ECO:0000256" key="1">
    <source>
        <dbReference type="ARBA" id="ARBA00022722"/>
    </source>
</evidence>
<dbReference type="PANTHER" id="PTHR42648">
    <property type="entry name" value="TRANSPOSASE, PUTATIVE-RELATED"/>
    <property type="match status" value="1"/>
</dbReference>
<dbReference type="GO" id="GO:0046872">
    <property type="term" value="F:metal ion binding"/>
    <property type="evidence" value="ECO:0007669"/>
    <property type="project" value="UniProtKB-KW"/>
</dbReference>
<organism evidence="14">
    <name type="scientific">Tanacetum cinerariifolium</name>
    <name type="common">Dalmatian daisy</name>
    <name type="synonym">Chrysanthemum cinerariifolium</name>
    <dbReference type="NCBI Taxonomy" id="118510"/>
    <lineage>
        <taxon>Eukaryota</taxon>
        <taxon>Viridiplantae</taxon>
        <taxon>Streptophyta</taxon>
        <taxon>Embryophyta</taxon>
        <taxon>Tracheophyta</taxon>
        <taxon>Spermatophyta</taxon>
        <taxon>Magnoliopsida</taxon>
        <taxon>eudicotyledons</taxon>
        <taxon>Gunneridae</taxon>
        <taxon>Pentapetalae</taxon>
        <taxon>asterids</taxon>
        <taxon>campanulids</taxon>
        <taxon>Asterales</taxon>
        <taxon>Asteraceae</taxon>
        <taxon>Asteroideae</taxon>
        <taxon>Anthemideae</taxon>
        <taxon>Anthemidinae</taxon>
        <taxon>Tanacetum</taxon>
    </lineage>
</organism>
<keyword evidence="3" id="KW-0255">Endonuclease</keyword>
<reference evidence="14" key="1">
    <citation type="journal article" date="2019" name="Sci. Rep.">
        <title>Draft genome of Tanacetum cinerariifolium, the natural source of mosquito coil.</title>
        <authorList>
            <person name="Yamashiro T."/>
            <person name="Shiraishi A."/>
            <person name="Satake H."/>
            <person name="Nakayama K."/>
        </authorList>
    </citation>
    <scope>NUCLEOTIDE SEQUENCE</scope>
</reference>
<evidence type="ECO:0000256" key="11">
    <source>
        <dbReference type="SAM" id="MobiDB-lite"/>
    </source>
</evidence>
<sequence>MILEFIKNGLLIWPTIEKNGVTRPRKYSELSPTDAIQADCHDVNQKFIRSLPSEWNMYVVVWRNKPDLYSMSMDDLYNNLKEGSSILMGMRLSPLIKPRWNVTIAVRGATLQENVEHQEHKTTRTGRAQEGMCLLKLLTPQLWCVVMVLEVMIRVTKLKKDLTMHLWHTPLQVMILRELRKKLEIVQREKDGIQLTVEKLKNAPNSLNKLIDSQIVDNCKKGLRYNAAPPPPQETCPILEIMKKLMKHMLPLEVTPKEGKSLEKRVPNKNNMYSVDLKNIIPKGGLTFLFAKAISDESRLWHRRLGQLNFKTINKLVMGNLVREAVSIACYVQNRVLVVKPHNKTTYALFHGRTPMLSFMRPFGCPVTILNTIDHLGKFDEKTNEGFFVGYSLNNKAFRIFNNRTTIMEETLHIKFSKNTPNNVGSGPNWLFDIDVLPKIMNYQPVIAGTQYNGNAGTKDNNNASQARKEKEPGKYYILLPLWIADLPFLQEPKSSQDAEFKPSNDVGKKVNEVPRQENECKD</sequence>
<evidence type="ECO:0000256" key="9">
    <source>
        <dbReference type="ARBA" id="ARBA00023172"/>
    </source>
</evidence>
<keyword evidence="2" id="KW-0479">Metal-binding</keyword>
<evidence type="ECO:0000256" key="7">
    <source>
        <dbReference type="ARBA" id="ARBA00022918"/>
    </source>
</evidence>
<keyword evidence="10" id="KW-0175">Coiled coil</keyword>
<dbReference type="Pfam" id="PF13976">
    <property type="entry name" value="gag_pre-integrs"/>
    <property type="match status" value="1"/>
</dbReference>
<keyword evidence="8" id="KW-0239">DNA-directed DNA polymerase</keyword>
<keyword evidence="7" id="KW-0695">RNA-directed DNA polymerase</keyword>
<keyword evidence="9" id="KW-0233">DNA recombination</keyword>
<evidence type="ECO:0000256" key="3">
    <source>
        <dbReference type="ARBA" id="ARBA00022759"/>
    </source>
</evidence>
<feature type="region of interest" description="Disordered" evidence="11">
    <location>
        <begin position="494"/>
        <end position="523"/>
    </location>
</feature>
<feature type="compositionally biased region" description="Basic and acidic residues" evidence="11">
    <location>
        <begin position="495"/>
        <end position="523"/>
    </location>
</feature>
<feature type="domain" description="GAG-pre-integrase" evidence="12">
    <location>
        <begin position="272"/>
        <end position="323"/>
    </location>
</feature>
<evidence type="ECO:0000259" key="13">
    <source>
        <dbReference type="Pfam" id="PF25597"/>
    </source>
</evidence>
<keyword evidence="8" id="KW-0808">Transferase</keyword>
<feature type="coiled-coil region" evidence="10">
    <location>
        <begin position="176"/>
        <end position="203"/>
    </location>
</feature>
<keyword evidence="6" id="KW-0229">DNA integration</keyword>
<dbReference type="InterPro" id="IPR039537">
    <property type="entry name" value="Retrotran_Ty1/copia-like"/>
</dbReference>
<dbReference type="GO" id="GO:0015074">
    <property type="term" value="P:DNA integration"/>
    <property type="evidence" value="ECO:0007669"/>
    <property type="project" value="UniProtKB-KW"/>
</dbReference>
<dbReference type="InterPro" id="IPR025724">
    <property type="entry name" value="GAG-pre-integrase_dom"/>
</dbReference>
<dbReference type="InterPro" id="IPR057670">
    <property type="entry name" value="SH3_retrovirus"/>
</dbReference>
<evidence type="ECO:0000313" key="14">
    <source>
        <dbReference type="EMBL" id="GEU32623.1"/>
    </source>
</evidence>
<dbReference type="GO" id="GO:0004519">
    <property type="term" value="F:endonuclease activity"/>
    <property type="evidence" value="ECO:0007669"/>
    <property type="project" value="UniProtKB-KW"/>
</dbReference>
<dbReference type="GO" id="GO:0006310">
    <property type="term" value="P:DNA recombination"/>
    <property type="evidence" value="ECO:0007669"/>
    <property type="project" value="UniProtKB-KW"/>
</dbReference>
<keyword evidence="5" id="KW-0460">Magnesium</keyword>
<keyword evidence="4" id="KW-0378">Hydrolase</keyword>
<dbReference type="GO" id="GO:0016787">
    <property type="term" value="F:hydrolase activity"/>
    <property type="evidence" value="ECO:0007669"/>
    <property type="project" value="UniProtKB-KW"/>
</dbReference>